<dbReference type="AlphaFoldDB" id="A0A0D6ERB1"/>
<name>A0A0D6ERB1_SPOSA</name>
<accession>A0A0D6ERB1</accession>
<dbReference type="EMBL" id="CENE01000025">
    <property type="protein sequence ID" value="CEQ42378.1"/>
    <property type="molecule type" value="Genomic_DNA"/>
</dbReference>
<dbReference type="OrthoDB" id="566238at2759"/>
<dbReference type="Proteomes" id="UP000243876">
    <property type="component" value="Unassembled WGS sequence"/>
</dbReference>
<dbReference type="InterPro" id="IPR036873">
    <property type="entry name" value="Rhodanese-like_dom_sf"/>
</dbReference>
<protein>
    <submittedName>
        <fullName evidence="2">SPOSA6832_04183-mRNA-1:cds</fullName>
    </submittedName>
</protein>
<dbReference type="PANTHER" id="PTHR44086">
    <property type="entry name" value="THIOSULFATE SULFURTRANSFERASE RDL2, MITOCHONDRIAL-RELATED"/>
    <property type="match status" value="1"/>
</dbReference>
<evidence type="ECO:0000313" key="3">
    <source>
        <dbReference type="Proteomes" id="UP000243876"/>
    </source>
</evidence>
<keyword evidence="3" id="KW-1185">Reference proteome</keyword>
<dbReference type="GO" id="GO:0004792">
    <property type="term" value="F:thiosulfate-cyanide sulfurtransferase activity"/>
    <property type="evidence" value="ECO:0007669"/>
    <property type="project" value="TreeGrafter"/>
</dbReference>
<dbReference type="SUPFAM" id="SSF52821">
    <property type="entry name" value="Rhodanese/Cell cycle control phosphatase"/>
    <property type="match status" value="1"/>
</dbReference>
<dbReference type="PANTHER" id="PTHR44086:SF10">
    <property type="entry name" value="THIOSULFATE SULFURTRANSFERASE_RHODANESE-LIKE DOMAIN-CONTAINING PROTEIN 3"/>
    <property type="match status" value="1"/>
</dbReference>
<dbReference type="InterPro" id="IPR001763">
    <property type="entry name" value="Rhodanese-like_dom"/>
</dbReference>
<sequence>MSLSRCIPSTRALISRRCTSLPLLSFSRLVPTFTSLSTPFRLSASPATRFFSATAAKARYSAVADDPRWKKGDKVTYDELKPITQSPDDPSEVALGSIPSSVNLPLSTFEKSLAMDEGDFTRTHGFHKPEKGQAMIFYCRAGVRAGTAADLAKRAGYKYARNYEGSWLDWEKHEGSQQNQDD</sequence>
<proteinExistence type="predicted"/>
<evidence type="ECO:0000313" key="2">
    <source>
        <dbReference type="EMBL" id="CEQ42378.1"/>
    </source>
</evidence>
<reference evidence="3" key="1">
    <citation type="submission" date="2015-02" db="EMBL/GenBank/DDBJ databases">
        <authorList>
            <person name="Gon?alves P."/>
        </authorList>
    </citation>
    <scope>NUCLEOTIDE SEQUENCE [LARGE SCALE GENOMIC DNA]</scope>
</reference>
<organism evidence="2 3">
    <name type="scientific">Sporidiobolus salmonicolor</name>
    <name type="common">Yeast-like fungus</name>
    <name type="synonym">Sporobolomyces salmonicolor</name>
    <dbReference type="NCBI Taxonomy" id="5005"/>
    <lineage>
        <taxon>Eukaryota</taxon>
        <taxon>Fungi</taxon>
        <taxon>Dikarya</taxon>
        <taxon>Basidiomycota</taxon>
        <taxon>Pucciniomycotina</taxon>
        <taxon>Microbotryomycetes</taxon>
        <taxon>Sporidiobolales</taxon>
        <taxon>Sporidiobolaceae</taxon>
        <taxon>Sporobolomyces</taxon>
    </lineage>
</organism>
<dbReference type="Gene3D" id="3.40.250.10">
    <property type="entry name" value="Rhodanese-like domain"/>
    <property type="match status" value="1"/>
</dbReference>
<gene>
    <name evidence="2" type="primary">SPOSA6832_04183</name>
</gene>
<dbReference type="Pfam" id="PF00581">
    <property type="entry name" value="Rhodanese"/>
    <property type="match status" value="1"/>
</dbReference>
<evidence type="ECO:0000259" key="1">
    <source>
        <dbReference type="PROSITE" id="PS50206"/>
    </source>
</evidence>
<dbReference type="SMART" id="SM00450">
    <property type="entry name" value="RHOD"/>
    <property type="match status" value="1"/>
</dbReference>
<dbReference type="PROSITE" id="PS50206">
    <property type="entry name" value="RHODANESE_3"/>
    <property type="match status" value="1"/>
</dbReference>
<feature type="domain" description="Rhodanese" evidence="1">
    <location>
        <begin position="85"/>
        <end position="179"/>
    </location>
</feature>
<dbReference type="GO" id="GO:0005739">
    <property type="term" value="C:mitochondrion"/>
    <property type="evidence" value="ECO:0007669"/>
    <property type="project" value="TreeGrafter"/>
</dbReference>